<proteinExistence type="predicted"/>
<dbReference type="InterPro" id="IPR001709">
    <property type="entry name" value="Flavoprot_Pyr_Nucl_cyt_Rdtase"/>
</dbReference>
<dbReference type="InterPro" id="IPR001433">
    <property type="entry name" value="OxRdtase_FAD/NAD-bd"/>
</dbReference>
<dbReference type="PANTHER" id="PTHR19384">
    <property type="entry name" value="NITRIC OXIDE SYNTHASE-RELATED"/>
    <property type="match status" value="1"/>
</dbReference>
<dbReference type="SUPFAM" id="SSF52218">
    <property type="entry name" value="Flavoproteins"/>
    <property type="match status" value="1"/>
</dbReference>
<evidence type="ECO:0000256" key="3">
    <source>
        <dbReference type="ARBA" id="ARBA00022982"/>
    </source>
</evidence>
<gene>
    <name evidence="8" type="ORF">P0Y50_07425</name>
</gene>
<dbReference type="PROSITE" id="PS51384">
    <property type="entry name" value="FAD_FR"/>
    <property type="match status" value="1"/>
</dbReference>
<dbReference type="GO" id="GO:0003958">
    <property type="term" value="F:NADPH-hemoprotein reductase activity"/>
    <property type="evidence" value="ECO:0007669"/>
    <property type="project" value="UniProtKB-EC"/>
</dbReference>
<feature type="domain" description="Flavodoxin-like" evidence="6">
    <location>
        <begin position="52"/>
        <end position="193"/>
    </location>
</feature>
<dbReference type="PROSITE" id="PS50902">
    <property type="entry name" value="FLAVODOXIN_LIKE"/>
    <property type="match status" value="1"/>
</dbReference>
<keyword evidence="2" id="KW-0288">FMN</keyword>
<dbReference type="InterPro" id="IPR001094">
    <property type="entry name" value="Flavdoxin-like"/>
</dbReference>
<dbReference type="SUPFAM" id="SSF63380">
    <property type="entry name" value="Riboflavin synthase domain-like"/>
    <property type="match status" value="1"/>
</dbReference>
<protein>
    <recommendedName>
        <fullName evidence="4">NADPH--hemoprotein reductase</fullName>
        <ecNumber evidence="4">1.6.2.4</ecNumber>
    </recommendedName>
</protein>
<dbReference type="EC" id="1.6.2.4" evidence="4"/>
<sequence>MTADPQRWLWAVGAVVLWLVLIAVTIWRERRAAALARARSDAMAGAGDGKPVLVAFASQTGFAEELAWMTARALSGATGDGGAGARVLSFADLDLETLKAADRALLIVSTTGEGDPPDNAARFVRKTMAAPADLADLRFGVLALGDRSYDQFCGFGHAVDGWLRRAGAEPLFDTVEVDNGEAGAIRHWQHQLNHITGRVAVADWTPPAYDPWRLVQRTLVNPGSPGGEAWLLAFEPVGAGPDWSAGDIAEVGLPEREGVTPGSREYSIASLPSDGRVELLIRLMRHPDGTPGLASGWLTQDLRPGEQIGMRLRTNRSFHGPSNETPMILIGNGTGIAGLRAHLKARTAAGGGAWLLFGERTRAHDAFFDAEVQAWLASGALGRLDRAFSRDAGDGRYVQDLVAAATDDLRDWIARGAAIYVCGSLEGMASGVHAALEQGLGADVLLRMLEDGRYRRDVY</sequence>
<evidence type="ECO:0000313" key="8">
    <source>
        <dbReference type="EMBL" id="WEK41429.1"/>
    </source>
</evidence>
<dbReference type="Gene3D" id="2.40.30.10">
    <property type="entry name" value="Translation factors"/>
    <property type="match status" value="1"/>
</dbReference>
<dbReference type="Proteomes" id="UP001213664">
    <property type="component" value="Chromosome"/>
</dbReference>
<dbReference type="InterPro" id="IPR039261">
    <property type="entry name" value="FNR_nucleotide-bd"/>
</dbReference>
<dbReference type="SUPFAM" id="SSF52343">
    <property type="entry name" value="Ferredoxin reductase-like, C-terminal NADP-linked domain"/>
    <property type="match status" value="1"/>
</dbReference>
<evidence type="ECO:0000259" key="7">
    <source>
        <dbReference type="PROSITE" id="PS51384"/>
    </source>
</evidence>
<keyword evidence="3" id="KW-0249">Electron transport</keyword>
<evidence type="ECO:0000256" key="5">
    <source>
        <dbReference type="SAM" id="Phobius"/>
    </source>
</evidence>
<dbReference type="AlphaFoldDB" id="A0AAJ5X3R1"/>
<evidence type="ECO:0000256" key="2">
    <source>
        <dbReference type="ARBA" id="ARBA00022643"/>
    </source>
</evidence>
<keyword evidence="5" id="KW-0812">Transmembrane</keyword>
<name>A0AAJ5X3R1_9CAUL</name>
<dbReference type="EMBL" id="CP119326">
    <property type="protein sequence ID" value="WEK41429.1"/>
    <property type="molecule type" value="Genomic_DNA"/>
</dbReference>
<keyword evidence="1" id="KW-0285">Flavoprotein</keyword>
<dbReference type="CDD" id="cd06200">
    <property type="entry name" value="SiR_like1"/>
    <property type="match status" value="1"/>
</dbReference>
<feature type="domain" description="FAD-binding FR-type" evidence="7">
    <location>
        <begin position="207"/>
        <end position="321"/>
    </location>
</feature>
<keyword evidence="5" id="KW-1133">Transmembrane helix</keyword>
<dbReference type="InterPro" id="IPR029039">
    <property type="entry name" value="Flavoprotein-like_sf"/>
</dbReference>
<keyword evidence="3" id="KW-0813">Transport</keyword>
<dbReference type="PANTHER" id="PTHR19384:SF17">
    <property type="entry name" value="NADPH--CYTOCHROME P450 REDUCTASE"/>
    <property type="match status" value="1"/>
</dbReference>
<dbReference type="Pfam" id="PF00258">
    <property type="entry name" value="Flavodoxin_1"/>
    <property type="match status" value="1"/>
</dbReference>
<reference evidence="8" key="1">
    <citation type="submission" date="2023-03" db="EMBL/GenBank/DDBJ databases">
        <title>Andean soil-derived lignocellulolytic bacterial consortium as a source of novel taxa and putative plastic-active enzymes.</title>
        <authorList>
            <person name="Diaz-Garcia L."/>
            <person name="Chuvochina M."/>
            <person name="Feuerriegel G."/>
            <person name="Bunk B."/>
            <person name="Sproer C."/>
            <person name="Streit W.R."/>
            <person name="Rodriguez L.M."/>
            <person name="Overmann J."/>
            <person name="Jimenez D.J."/>
        </authorList>
    </citation>
    <scope>NUCLEOTIDE SEQUENCE</scope>
    <source>
        <strain evidence="8">MAG 833</strain>
    </source>
</reference>
<dbReference type="InterPro" id="IPR017927">
    <property type="entry name" value="FAD-bd_FR_type"/>
</dbReference>
<dbReference type="Pfam" id="PF00175">
    <property type="entry name" value="NAD_binding_1"/>
    <property type="match status" value="1"/>
</dbReference>
<dbReference type="PRINTS" id="PR00369">
    <property type="entry name" value="FLAVODOXIN"/>
</dbReference>
<dbReference type="GO" id="GO:0005829">
    <property type="term" value="C:cytosol"/>
    <property type="evidence" value="ECO:0007669"/>
    <property type="project" value="TreeGrafter"/>
</dbReference>
<dbReference type="InterPro" id="IPR017938">
    <property type="entry name" value="Riboflavin_synthase-like_b-brl"/>
</dbReference>
<evidence type="ECO:0000313" key="9">
    <source>
        <dbReference type="Proteomes" id="UP001213664"/>
    </source>
</evidence>
<feature type="transmembrane region" description="Helical" evidence="5">
    <location>
        <begin position="6"/>
        <end position="27"/>
    </location>
</feature>
<organism evidence="8 9">
    <name type="scientific">Candidatus Brevundimonas colombiensis</name>
    <dbReference type="NCBI Taxonomy" id="3121376"/>
    <lineage>
        <taxon>Bacteria</taxon>
        <taxon>Pseudomonadati</taxon>
        <taxon>Pseudomonadota</taxon>
        <taxon>Alphaproteobacteria</taxon>
        <taxon>Caulobacterales</taxon>
        <taxon>Caulobacteraceae</taxon>
        <taxon>Brevundimonas</taxon>
    </lineage>
</organism>
<evidence type="ECO:0000259" key="6">
    <source>
        <dbReference type="PROSITE" id="PS50902"/>
    </source>
</evidence>
<dbReference type="Gene3D" id="3.40.50.80">
    <property type="entry name" value="Nucleotide-binding domain of ferredoxin-NADP reductase (FNR) module"/>
    <property type="match status" value="1"/>
</dbReference>
<dbReference type="Gene3D" id="3.40.50.360">
    <property type="match status" value="1"/>
</dbReference>
<accession>A0AAJ5X3R1</accession>
<dbReference type="GO" id="GO:0050660">
    <property type="term" value="F:flavin adenine dinucleotide binding"/>
    <property type="evidence" value="ECO:0007669"/>
    <property type="project" value="TreeGrafter"/>
</dbReference>
<evidence type="ECO:0000256" key="4">
    <source>
        <dbReference type="ARBA" id="ARBA00023797"/>
    </source>
</evidence>
<keyword evidence="5" id="KW-0472">Membrane</keyword>
<dbReference type="GO" id="GO:0010181">
    <property type="term" value="F:FMN binding"/>
    <property type="evidence" value="ECO:0007669"/>
    <property type="project" value="InterPro"/>
</dbReference>
<dbReference type="PRINTS" id="PR00371">
    <property type="entry name" value="FPNCR"/>
</dbReference>
<evidence type="ECO:0000256" key="1">
    <source>
        <dbReference type="ARBA" id="ARBA00022630"/>
    </source>
</evidence>
<dbReference type="InterPro" id="IPR008254">
    <property type="entry name" value="Flavodoxin/NO_synth"/>
</dbReference>